<dbReference type="STRING" id="136037.A0A067RNM8"/>
<organism evidence="2 3">
    <name type="scientific">Zootermopsis nevadensis</name>
    <name type="common">Dampwood termite</name>
    <dbReference type="NCBI Taxonomy" id="136037"/>
    <lineage>
        <taxon>Eukaryota</taxon>
        <taxon>Metazoa</taxon>
        <taxon>Ecdysozoa</taxon>
        <taxon>Arthropoda</taxon>
        <taxon>Hexapoda</taxon>
        <taxon>Insecta</taxon>
        <taxon>Pterygota</taxon>
        <taxon>Neoptera</taxon>
        <taxon>Polyneoptera</taxon>
        <taxon>Dictyoptera</taxon>
        <taxon>Blattodea</taxon>
        <taxon>Blattoidea</taxon>
        <taxon>Termitoidae</taxon>
        <taxon>Termopsidae</taxon>
        <taxon>Zootermopsis</taxon>
    </lineage>
</organism>
<reference evidence="2 3" key="1">
    <citation type="journal article" date="2014" name="Nat. Commun.">
        <title>Molecular traces of alternative social organization in a termite genome.</title>
        <authorList>
            <person name="Terrapon N."/>
            <person name="Li C."/>
            <person name="Robertson H.M."/>
            <person name="Ji L."/>
            <person name="Meng X."/>
            <person name="Booth W."/>
            <person name="Chen Z."/>
            <person name="Childers C.P."/>
            <person name="Glastad K.M."/>
            <person name="Gokhale K."/>
            <person name="Gowin J."/>
            <person name="Gronenberg W."/>
            <person name="Hermansen R.A."/>
            <person name="Hu H."/>
            <person name="Hunt B.G."/>
            <person name="Huylmans A.K."/>
            <person name="Khalil S.M."/>
            <person name="Mitchell R.D."/>
            <person name="Munoz-Torres M.C."/>
            <person name="Mustard J.A."/>
            <person name="Pan H."/>
            <person name="Reese J.T."/>
            <person name="Scharf M.E."/>
            <person name="Sun F."/>
            <person name="Vogel H."/>
            <person name="Xiao J."/>
            <person name="Yang W."/>
            <person name="Yang Z."/>
            <person name="Yang Z."/>
            <person name="Zhou J."/>
            <person name="Zhu J."/>
            <person name="Brent C.S."/>
            <person name="Elsik C.G."/>
            <person name="Goodisman M.A."/>
            <person name="Liberles D.A."/>
            <person name="Roe R.M."/>
            <person name="Vargo E.L."/>
            <person name="Vilcinskas A."/>
            <person name="Wang J."/>
            <person name="Bornberg-Bauer E."/>
            <person name="Korb J."/>
            <person name="Zhang G."/>
            <person name="Liebig J."/>
        </authorList>
    </citation>
    <scope>NUCLEOTIDE SEQUENCE [LARGE SCALE GENOMIC DNA]</scope>
    <source>
        <tissue evidence="2">Whole organism</tissue>
    </source>
</reference>
<feature type="chain" id="PRO_5001645331" evidence="1">
    <location>
        <begin position="22"/>
        <end position="40"/>
    </location>
</feature>
<protein>
    <submittedName>
        <fullName evidence="2">Uncharacterized protein</fullName>
    </submittedName>
</protein>
<dbReference type="AlphaFoldDB" id="A0A067RNM8"/>
<keyword evidence="3" id="KW-1185">Reference proteome</keyword>
<gene>
    <name evidence="2" type="ORF">L798_01801</name>
</gene>
<name>A0A067RNM8_ZOONE</name>
<accession>A0A067RNM8</accession>
<proteinExistence type="predicted"/>
<evidence type="ECO:0000256" key="1">
    <source>
        <dbReference type="SAM" id="SignalP"/>
    </source>
</evidence>
<dbReference type="EMBL" id="KK852514">
    <property type="protein sequence ID" value="KDR22195.1"/>
    <property type="molecule type" value="Genomic_DNA"/>
</dbReference>
<dbReference type="Proteomes" id="UP000027135">
    <property type="component" value="Unassembled WGS sequence"/>
</dbReference>
<feature type="signal peptide" evidence="1">
    <location>
        <begin position="1"/>
        <end position="21"/>
    </location>
</feature>
<evidence type="ECO:0000313" key="3">
    <source>
        <dbReference type="Proteomes" id="UP000027135"/>
    </source>
</evidence>
<evidence type="ECO:0000313" key="2">
    <source>
        <dbReference type="EMBL" id="KDR22195.1"/>
    </source>
</evidence>
<sequence length="40" mass="4329">MKKLVVFCVLVCVSLPPIANGASDHNSINKKEINKNALYG</sequence>
<keyword evidence="1" id="KW-0732">Signal</keyword>
<dbReference type="InParanoid" id="A0A067RNM8"/>